<evidence type="ECO:0000313" key="3">
    <source>
        <dbReference type="Proteomes" id="UP001595387"/>
    </source>
</evidence>
<sequence length="136" mass="14859">MRYILIILAAAAVLAGCSGTVDDKENETAEQGNTAVSLRNIDVITTGNEIQLTAEASTAQEELFYKLEQGEETLIEESSFTPGEGEGEWRKFQLNIGMPDELDSSGKAPIITIYAKDEQGEPVNPNYIPVDMNMDE</sequence>
<keyword evidence="1" id="KW-0732">Signal</keyword>
<dbReference type="EMBL" id="JBHRRZ010000039">
    <property type="protein sequence ID" value="MFC2949944.1"/>
    <property type="molecule type" value="Genomic_DNA"/>
</dbReference>
<organism evidence="2 3">
    <name type="scientific">Virgibacillus sediminis</name>
    <dbReference type="NCBI Taxonomy" id="202260"/>
    <lineage>
        <taxon>Bacteria</taxon>
        <taxon>Bacillati</taxon>
        <taxon>Bacillota</taxon>
        <taxon>Bacilli</taxon>
        <taxon>Bacillales</taxon>
        <taxon>Bacillaceae</taxon>
        <taxon>Virgibacillus</taxon>
    </lineage>
</organism>
<feature type="signal peptide" evidence="1">
    <location>
        <begin position="1"/>
        <end position="23"/>
    </location>
</feature>
<dbReference type="RefSeq" id="WP_390307904.1">
    <property type="nucleotide sequence ID" value="NZ_JBHRRZ010000039.1"/>
</dbReference>
<evidence type="ECO:0008006" key="4">
    <source>
        <dbReference type="Google" id="ProtNLM"/>
    </source>
</evidence>
<evidence type="ECO:0000313" key="2">
    <source>
        <dbReference type="EMBL" id="MFC2949944.1"/>
    </source>
</evidence>
<protein>
    <recommendedName>
        <fullName evidence="4">Bacterial spore germination immunoglobulin-like domain-containing protein</fullName>
    </recommendedName>
</protein>
<dbReference type="PROSITE" id="PS51257">
    <property type="entry name" value="PROKAR_LIPOPROTEIN"/>
    <property type="match status" value="1"/>
</dbReference>
<name>A0ABV7AA22_9BACI</name>
<gene>
    <name evidence="2" type="ORF">ACFODW_16600</name>
</gene>
<evidence type="ECO:0000256" key="1">
    <source>
        <dbReference type="SAM" id="SignalP"/>
    </source>
</evidence>
<dbReference type="Proteomes" id="UP001595387">
    <property type="component" value="Unassembled WGS sequence"/>
</dbReference>
<accession>A0ABV7AA22</accession>
<proteinExistence type="predicted"/>
<comment type="caution">
    <text evidence="2">The sequence shown here is derived from an EMBL/GenBank/DDBJ whole genome shotgun (WGS) entry which is preliminary data.</text>
</comment>
<keyword evidence="3" id="KW-1185">Reference proteome</keyword>
<feature type="chain" id="PRO_5047302697" description="Bacterial spore germination immunoglobulin-like domain-containing protein" evidence="1">
    <location>
        <begin position="24"/>
        <end position="136"/>
    </location>
</feature>
<reference evidence="3" key="1">
    <citation type="journal article" date="2019" name="Int. J. Syst. Evol. Microbiol.">
        <title>The Global Catalogue of Microorganisms (GCM) 10K type strain sequencing project: providing services to taxonomists for standard genome sequencing and annotation.</title>
        <authorList>
            <consortium name="The Broad Institute Genomics Platform"/>
            <consortium name="The Broad Institute Genome Sequencing Center for Infectious Disease"/>
            <person name="Wu L."/>
            <person name="Ma J."/>
        </authorList>
    </citation>
    <scope>NUCLEOTIDE SEQUENCE [LARGE SCALE GENOMIC DNA]</scope>
    <source>
        <strain evidence="3">KCTC 13193</strain>
    </source>
</reference>